<feature type="chain" id="PRO_5015992633" description="Ephrin type-A receptor 1" evidence="29">
    <location>
        <begin position="26"/>
        <end position="891"/>
    </location>
</feature>
<evidence type="ECO:0000259" key="30">
    <source>
        <dbReference type="PROSITE" id="PS50011"/>
    </source>
</evidence>
<dbReference type="EC" id="2.7.10.1" evidence="2"/>
<dbReference type="FunFam" id="3.30.200.20:FF:000317">
    <property type="entry name" value="Ephrin type-A receptor 1"/>
    <property type="match status" value="1"/>
</dbReference>
<feature type="binding site" evidence="25">
    <location>
        <begin position="545"/>
        <end position="553"/>
    </location>
    <ligand>
        <name>ATP</name>
        <dbReference type="ChEBI" id="CHEBI:30616"/>
    </ligand>
</feature>
<dbReference type="InterPro" id="IPR050449">
    <property type="entry name" value="Ephrin_rcpt_TKs"/>
</dbReference>
<evidence type="ECO:0000256" key="4">
    <source>
        <dbReference type="ARBA" id="ARBA00022553"/>
    </source>
</evidence>
<dbReference type="GeneID" id="111177294"/>
<dbReference type="InterPro" id="IPR001660">
    <property type="entry name" value="SAM"/>
</dbReference>
<accession>A0A2Y9NI87</accession>
<dbReference type="InterPro" id="IPR011009">
    <property type="entry name" value="Kinase-like_dom_sf"/>
</dbReference>
<keyword evidence="16 28" id="KW-0472">Membrane</keyword>
<dbReference type="PANTHER" id="PTHR46877">
    <property type="entry name" value="EPH RECEPTOR A5"/>
    <property type="match status" value="1"/>
</dbReference>
<dbReference type="GO" id="GO:0005524">
    <property type="term" value="F:ATP binding"/>
    <property type="evidence" value="ECO:0007669"/>
    <property type="project" value="UniProtKB-UniRule"/>
</dbReference>
<dbReference type="PANTHER" id="PTHR46877:SF20">
    <property type="entry name" value="RECEPTOR PROTEIN-TYROSINE KINASE"/>
    <property type="match status" value="1"/>
</dbReference>
<evidence type="ECO:0000256" key="25">
    <source>
        <dbReference type="PIRSR" id="PIRSR000666-2"/>
    </source>
</evidence>
<evidence type="ECO:0000256" key="7">
    <source>
        <dbReference type="ARBA" id="ARBA00022692"/>
    </source>
</evidence>
<evidence type="ECO:0000259" key="31">
    <source>
        <dbReference type="PROSITE" id="PS50105"/>
    </source>
</evidence>
<dbReference type="AlphaFoldDB" id="A0A2Y9NI87"/>
<dbReference type="PROSITE" id="PS50011">
    <property type="entry name" value="PROTEIN_KINASE_DOM"/>
    <property type="match status" value="1"/>
</dbReference>
<dbReference type="FunFam" id="1.10.150.50:FF:000029">
    <property type="entry name" value="Ephrin type-A receptor 1"/>
    <property type="match status" value="1"/>
</dbReference>
<feature type="domain" description="Protein kinase" evidence="30">
    <location>
        <begin position="539"/>
        <end position="800"/>
    </location>
</feature>
<keyword evidence="34" id="KW-1185">Reference proteome</keyword>
<dbReference type="InterPro" id="IPR003961">
    <property type="entry name" value="FN3_dom"/>
</dbReference>
<dbReference type="InterPro" id="IPR013761">
    <property type="entry name" value="SAM/pointed_sf"/>
</dbReference>
<proteinExistence type="predicted"/>
<evidence type="ECO:0000256" key="3">
    <source>
        <dbReference type="ARBA" id="ARBA00022475"/>
    </source>
</evidence>
<dbReference type="PIRSF" id="PIRSF000666">
    <property type="entry name" value="TyrPK_ephrin_receptor"/>
    <property type="match status" value="1"/>
</dbReference>
<feature type="domain" description="SAM" evidence="31">
    <location>
        <begin position="828"/>
        <end position="891"/>
    </location>
</feature>
<dbReference type="GO" id="GO:0007411">
    <property type="term" value="P:axon guidance"/>
    <property type="evidence" value="ECO:0007669"/>
    <property type="project" value="TreeGrafter"/>
</dbReference>
<dbReference type="InterPro" id="IPR016257">
    <property type="entry name" value="Tyr_kinase_ephrin_rcpt"/>
</dbReference>
<comment type="subcellular location">
    <subcellularLocation>
        <location evidence="1">Cell membrane</location>
        <topology evidence="1">Single-pass type I membrane protein</topology>
    </subcellularLocation>
</comment>
<comment type="subunit">
    <text evidence="22">Homodimer. Forms a signaling complex with LCK; PTK2B/PYK2 and PI3-kinase upon activation by EFNA1; regulates T-lymphocytes migration. Interacts (via SAM domain) with ILK (via ANK repeats); stimulated by EFNA1 but independent of the kinase activity of EPHA1. Interacts (kinase activity-dependent) with PTK2/FAK1.</text>
</comment>
<dbReference type="InterPro" id="IPR001245">
    <property type="entry name" value="Ser-Thr/Tyr_kinase_cat_dom"/>
</dbReference>
<evidence type="ECO:0000256" key="9">
    <source>
        <dbReference type="ARBA" id="ARBA00022737"/>
    </source>
</evidence>
<dbReference type="Gene3D" id="1.10.150.50">
    <property type="entry name" value="Transcription Factor, Ets-1"/>
    <property type="match status" value="1"/>
</dbReference>
<dbReference type="GO" id="GO:0005005">
    <property type="term" value="F:transmembrane-ephrin receptor activity"/>
    <property type="evidence" value="ECO:0007669"/>
    <property type="project" value="TreeGrafter"/>
</dbReference>
<keyword evidence="15 28" id="KW-1133">Transmembrane helix</keyword>
<dbReference type="SMART" id="SM01411">
    <property type="entry name" value="Ephrin_rec_like"/>
    <property type="match status" value="1"/>
</dbReference>
<dbReference type="PROSITE" id="PS00109">
    <property type="entry name" value="PROTEIN_KINASE_TYR"/>
    <property type="match status" value="1"/>
</dbReference>
<dbReference type="SUPFAM" id="SSF47769">
    <property type="entry name" value="SAM/Pointed domain"/>
    <property type="match status" value="1"/>
</dbReference>
<name>A0A2Y9NI87_DELLE</name>
<protein>
    <recommendedName>
        <fullName evidence="23">Ephrin type-A receptor 1</fullName>
        <ecNumber evidence="2">2.7.10.1</ecNumber>
    </recommendedName>
</protein>
<feature type="domain" description="Eph LBD" evidence="33">
    <location>
        <begin position="27"/>
        <end position="209"/>
    </location>
</feature>
<dbReference type="InterPro" id="IPR008979">
    <property type="entry name" value="Galactose-bd-like_sf"/>
</dbReference>
<keyword evidence="9" id="KW-0677">Repeat</keyword>
<dbReference type="InterPro" id="IPR027936">
    <property type="entry name" value="Eph_TM"/>
</dbReference>
<dbReference type="Gene3D" id="2.60.120.260">
    <property type="entry name" value="Galactose-binding domain-like"/>
    <property type="match status" value="1"/>
</dbReference>
<keyword evidence="17" id="KW-0829">Tyrosine-protein kinase</keyword>
<feature type="disulfide bond" evidence="26">
    <location>
        <begin position="106"/>
        <end position="118"/>
    </location>
</feature>
<dbReference type="PROSITE" id="PS50105">
    <property type="entry name" value="SAM_DOMAIN"/>
    <property type="match status" value="1"/>
</dbReference>
<gene>
    <name evidence="35" type="primary">EPHA1</name>
</gene>
<evidence type="ECO:0000256" key="24">
    <source>
        <dbReference type="PIRSR" id="PIRSR000666-1"/>
    </source>
</evidence>
<dbReference type="GO" id="GO:0005886">
    <property type="term" value="C:plasma membrane"/>
    <property type="evidence" value="ECO:0007669"/>
    <property type="project" value="UniProtKB-SubCell"/>
</dbReference>
<organism evidence="34 35">
    <name type="scientific">Delphinapterus leucas</name>
    <name type="common">Beluga whale</name>
    <dbReference type="NCBI Taxonomy" id="9749"/>
    <lineage>
        <taxon>Eukaryota</taxon>
        <taxon>Metazoa</taxon>
        <taxon>Chordata</taxon>
        <taxon>Craniata</taxon>
        <taxon>Vertebrata</taxon>
        <taxon>Euteleostomi</taxon>
        <taxon>Mammalia</taxon>
        <taxon>Eutheria</taxon>
        <taxon>Laurasiatheria</taxon>
        <taxon>Artiodactyla</taxon>
        <taxon>Whippomorpha</taxon>
        <taxon>Cetacea</taxon>
        <taxon>Odontoceti</taxon>
        <taxon>Monodontidae</taxon>
        <taxon>Delphinapterus</taxon>
    </lineage>
</organism>
<evidence type="ECO:0000256" key="6">
    <source>
        <dbReference type="ARBA" id="ARBA00022679"/>
    </source>
</evidence>
<evidence type="ECO:0000313" key="34">
    <source>
        <dbReference type="Proteomes" id="UP000248483"/>
    </source>
</evidence>
<evidence type="ECO:0000256" key="18">
    <source>
        <dbReference type="ARBA" id="ARBA00023170"/>
    </source>
</evidence>
<dbReference type="RefSeq" id="XP_022434679.1">
    <property type="nucleotide sequence ID" value="XM_022578971.1"/>
</dbReference>
<dbReference type="Gene3D" id="2.60.40.10">
    <property type="entry name" value="Immunoglobulins"/>
    <property type="match status" value="1"/>
</dbReference>
<dbReference type="CDD" id="cd12841">
    <property type="entry name" value="TM_EphA1"/>
    <property type="match status" value="1"/>
</dbReference>
<dbReference type="SMART" id="SM00060">
    <property type="entry name" value="FN3"/>
    <property type="match status" value="1"/>
</dbReference>
<dbReference type="Pfam" id="PF01404">
    <property type="entry name" value="Ephrin_lbd"/>
    <property type="match status" value="1"/>
</dbReference>
<evidence type="ECO:0000256" key="21">
    <source>
        <dbReference type="ARBA" id="ARBA00059287"/>
    </source>
</evidence>
<dbReference type="InterPro" id="IPR001090">
    <property type="entry name" value="Ephrin_rcpt_lig-bd_dom"/>
</dbReference>
<dbReference type="FunFam" id="2.60.40.10:FF:000626">
    <property type="entry name" value="Ephrin type-A receptor 1"/>
    <property type="match status" value="1"/>
</dbReference>
<evidence type="ECO:0000256" key="20">
    <source>
        <dbReference type="ARBA" id="ARBA00051243"/>
    </source>
</evidence>
<dbReference type="PROSITE" id="PS00791">
    <property type="entry name" value="RECEPTOR_TYR_KIN_V_2"/>
    <property type="match status" value="1"/>
</dbReference>
<evidence type="ECO:0000256" key="22">
    <source>
        <dbReference type="ARBA" id="ARBA00062471"/>
    </source>
</evidence>
<keyword evidence="14" id="KW-0130">Cell adhesion</keyword>
<keyword evidence="10 25" id="KW-0547">Nucleotide-binding</keyword>
<comment type="catalytic activity">
    <reaction evidence="20">
        <text>L-tyrosyl-[protein] + ATP = O-phospho-L-tyrosyl-[protein] + ADP + H(+)</text>
        <dbReference type="Rhea" id="RHEA:10596"/>
        <dbReference type="Rhea" id="RHEA-COMP:10136"/>
        <dbReference type="Rhea" id="RHEA-COMP:20101"/>
        <dbReference type="ChEBI" id="CHEBI:15378"/>
        <dbReference type="ChEBI" id="CHEBI:30616"/>
        <dbReference type="ChEBI" id="CHEBI:46858"/>
        <dbReference type="ChEBI" id="CHEBI:61978"/>
        <dbReference type="ChEBI" id="CHEBI:456216"/>
        <dbReference type="EC" id="2.7.10.1"/>
    </reaction>
</comment>
<dbReference type="Pfam" id="PF07699">
    <property type="entry name" value="Ephrin_rec_like"/>
    <property type="match status" value="1"/>
</dbReference>
<keyword evidence="13" id="KW-0832">Ubl conjugation</keyword>
<dbReference type="InterPro" id="IPR020635">
    <property type="entry name" value="Tyr_kinase_cat_dom"/>
</dbReference>
<evidence type="ECO:0000256" key="19">
    <source>
        <dbReference type="ARBA" id="ARBA00023180"/>
    </source>
</evidence>
<dbReference type="Proteomes" id="UP000248483">
    <property type="component" value="Unplaced"/>
</dbReference>
<evidence type="ECO:0000256" key="15">
    <source>
        <dbReference type="ARBA" id="ARBA00022989"/>
    </source>
</evidence>
<dbReference type="Pfam" id="PF14575">
    <property type="entry name" value="EphA2_TM"/>
    <property type="match status" value="1"/>
</dbReference>
<dbReference type="Pfam" id="PF07714">
    <property type="entry name" value="PK_Tyr_Ser-Thr"/>
    <property type="match status" value="1"/>
</dbReference>
<dbReference type="InterPro" id="IPR001426">
    <property type="entry name" value="Tyr_kinase_rcpt_V_CS"/>
</dbReference>
<dbReference type="PRINTS" id="PR00109">
    <property type="entry name" value="TYRKINASE"/>
</dbReference>
<dbReference type="PROSITE" id="PS00107">
    <property type="entry name" value="PROTEIN_KINASE_ATP"/>
    <property type="match status" value="1"/>
</dbReference>
<feature type="binding site" evidence="25 27">
    <location>
        <position position="571"/>
    </location>
    <ligand>
        <name>ATP</name>
        <dbReference type="ChEBI" id="CHEBI:30616"/>
    </ligand>
</feature>
<evidence type="ECO:0000256" key="11">
    <source>
        <dbReference type="ARBA" id="ARBA00022777"/>
    </source>
</evidence>
<evidence type="ECO:0000256" key="13">
    <source>
        <dbReference type="ARBA" id="ARBA00022843"/>
    </source>
</evidence>
<evidence type="ECO:0000256" key="2">
    <source>
        <dbReference type="ARBA" id="ARBA00011902"/>
    </source>
</evidence>
<dbReference type="PROSITE" id="PS00790">
    <property type="entry name" value="RECEPTOR_TYR_KIN_V_1"/>
    <property type="match status" value="1"/>
</dbReference>
<feature type="disulfide bond" evidence="26">
    <location>
        <begin position="69"/>
        <end position="191"/>
    </location>
</feature>
<dbReference type="CDD" id="cd10479">
    <property type="entry name" value="EphR_LBD_A1"/>
    <property type="match status" value="1"/>
</dbReference>
<keyword evidence="8 29" id="KW-0732">Signal</keyword>
<keyword evidence="5" id="KW-0037">Angiogenesis</keyword>
<evidence type="ECO:0000313" key="35">
    <source>
        <dbReference type="RefSeq" id="XP_022434679.1"/>
    </source>
</evidence>
<keyword evidence="19" id="KW-0325">Glycoprotein</keyword>
<evidence type="ECO:0000256" key="26">
    <source>
        <dbReference type="PIRSR" id="PIRSR000666-3"/>
    </source>
</evidence>
<dbReference type="CDD" id="cd00063">
    <property type="entry name" value="FN3"/>
    <property type="match status" value="1"/>
</dbReference>
<evidence type="ECO:0000256" key="29">
    <source>
        <dbReference type="SAM" id="SignalP"/>
    </source>
</evidence>
<evidence type="ECO:0000256" key="16">
    <source>
        <dbReference type="ARBA" id="ARBA00023136"/>
    </source>
</evidence>
<evidence type="ECO:0000256" key="17">
    <source>
        <dbReference type="ARBA" id="ARBA00023137"/>
    </source>
</evidence>
<reference evidence="35" key="1">
    <citation type="submission" date="2025-08" db="UniProtKB">
        <authorList>
            <consortium name="RefSeq"/>
        </authorList>
    </citation>
    <scope>IDENTIFICATION</scope>
    <source>
        <tissue evidence="35">Blood</tissue>
    </source>
</reference>
<keyword evidence="11" id="KW-0418">Kinase</keyword>
<feature type="signal peptide" evidence="29">
    <location>
        <begin position="1"/>
        <end position="25"/>
    </location>
</feature>
<dbReference type="PROSITE" id="PS51550">
    <property type="entry name" value="EPH_LBD"/>
    <property type="match status" value="1"/>
</dbReference>
<dbReference type="SMART" id="SM00219">
    <property type="entry name" value="TyrKc"/>
    <property type="match status" value="1"/>
</dbReference>
<feature type="transmembrane region" description="Helical" evidence="28">
    <location>
        <begin position="460"/>
        <end position="480"/>
    </location>
</feature>
<dbReference type="CTD" id="2041"/>
<dbReference type="SMART" id="SM00454">
    <property type="entry name" value="SAM"/>
    <property type="match status" value="1"/>
</dbReference>
<keyword evidence="3" id="KW-1003">Cell membrane</keyword>
<dbReference type="GO" id="GO:0030425">
    <property type="term" value="C:dendrite"/>
    <property type="evidence" value="ECO:0007669"/>
    <property type="project" value="TreeGrafter"/>
</dbReference>
<evidence type="ECO:0000259" key="32">
    <source>
        <dbReference type="PROSITE" id="PS50853"/>
    </source>
</evidence>
<keyword evidence="12 25" id="KW-0067">ATP-binding</keyword>
<dbReference type="SUPFAM" id="SSF49785">
    <property type="entry name" value="Galactose-binding domain-like"/>
    <property type="match status" value="1"/>
</dbReference>
<dbReference type="FunFam" id="2.60.120.260:FF:000023">
    <property type="entry name" value="Ephrin type-A receptor 2"/>
    <property type="match status" value="1"/>
</dbReference>
<dbReference type="Pfam" id="PF00041">
    <property type="entry name" value="fn3"/>
    <property type="match status" value="1"/>
</dbReference>
<evidence type="ECO:0000256" key="10">
    <source>
        <dbReference type="ARBA" id="ARBA00022741"/>
    </source>
</evidence>
<evidence type="ECO:0000256" key="27">
    <source>
        <dbReference type="PROSITE-ProRule" id="PRU10141"/>
    </source>
</evidence>
<dbReference type="SUPFAM" id="SSF56112">
    <property type="entry name" value="Protein kinase-like (PK-like)"/>
    <property type="match status" value="1"/>
</dbReference>
<dbReference type="InterPro" id="IPR036116">
    <property type="entry name" value="FN3_sf"/>
</dbReference>
<dbReference type="GO" id="GO:0007155">
    <property type="term" value="P:cell adhesion"/>
    <property type="evidence" value="ECO:0007669"/>
    <property type="project" value="UniProtKB-KW"/>
</dbReference>
<dbReference type="InterPro" id="IPR008266">
    <property type="entry name" value="Tyr_kinase_AS"/>
</dbReference>
<dbReference type="InterPro" id="IPR013783">
    <property type="entry name" value="Ig-like_fold"/>
</dbReference>
<dbReference type="InterPro" id="IPR034251">
    <property type="entry name" value="EphA1_rcpt_lig-bd"/>
</dbReference>
<keyword evidence="6" id="KW-0808">Transferase</keyword>
<keyword evidence="4" id="KW-0597">Phosphoprotein</keyword>
<dbReference type="Gene3D" id="1.10.510.10">
    <property type="entry name" value="Transferase(Phosphotransferase) domain 1"/>
    <property type="match status" value="1"/>
</dbReference>
<dbReference type="PROSITE" id="PS50853">
    <property type="entry name" value="FN3"/>
    <property type="match status" value="1"/>
</dbReference>
<dbReference type="InterPro" id="IPR011641">
    <property type="entry name" value="Tyr-kin_ephrin_A/B_rcpt-like"/>
</dbReference>
<sequence>MERRWPLGLGLLLLLCAPLPPGARAMEVTLMDTSKAQGELGWLLDPPEDGWSEGQQILNGTPLYMYQDCPVQESRDTDHWLRSSWIYRGEEASRVHVELQFTVRDCKSFPGEAGPLGCKETFNLLYMESDQDVGIQLRRPLFQKVTTVAADQSFTIRDLASGAVKLNVERCSLGHLTRRGLYLAFHNPGACVALVSVRVFYQRCPETVHGLAQFPNTLPGPGGLAEVAGTCLPHAHVTPGPSGAPRMHCSPDGQWLVPVGRCHCEPGYEEGSSGGVEGCLACPKGSYRADVDTPSCLKCPQHSTAESEGATVCTCESGHYRVPGEGPAAACTPQNGVSELGASKPASASLSINMGHAVTLSGLSLRLVKKAPRQLELTWAASRPRSPGGNLSYELHVLNQDEERYQMVLEPRVLLTELQPDTTYTVRVRTMTPLGPGPFSPDHEFRTSPPVSRVVTGGEIVAIIFGLLLGVALLLGTLVFRSRKAQRRRHQRRQRQRDCVADGDREDKLWLKPYVDLQAYEDPAQGALDFTQELNPAWLVVDTVIGEGEFGEVYRGSLRIPSQGAKTVAIKTLKDTSPDGQWWNFLREATIMGQFNHPHILHLEGVVTKRKPIMIITEFMQNGALDAFLREREDQLVPGQLVAMLQGIASGMNYLSDHSYVHRDLAARNILVSQDLCCKVSDFGLTRLLDNFDGTYETQGGKIPIRWTAPEAIAHRIFTTASDVWSFGIVMWEVLSFGDKPYGEMSNQEVMKSIEDGYRLPPPVDCPARLYELMKNCWAHDCAHRPPFHQLKAQLEHLHANPHSLRSIANFDPRVTLRLPSLSGSDGIPYRSVAEWLESIRMKRYILHFHSAGLDTMECVLDLTAEDLAQMGITQPAHQKRILCSIQGFKD</sequence>
<dbReference type="SUPFAM" id="SSF49265">
    <property type="entry name" value="Fibronectin type III"/>
    <property type="match status" value="1"/>
</dbReference>
<keyword evidence="7 28" id="KW-0812">Transmembrane</keyword>
<dbReference type="FunFam" id="2.10.50.10:FF:000001">
    <property type="entry name" value="Ephrin type-A receptor 5"/>
    <property type="match status" value="1"/>
</dbReference>
<dbReference type="Gene3D" id="2.60.40.1770">
    <property type="entry name" value="ephrin a2 ectodomain"/>
    <property type="match status" value="1"/>
</dbReference>
<keyword evidence="18 35" id="KW-0675">Receptor</keyword>
<evidence type="ECO:0000256" key="5">
    <source>
        <dbReference type="ARBA" id="ARBA00022657"/>
    </source>
</evidence>
<dbReference type="Pfam" id="PF00536">
    <property type="entry name" value="SAM_1"/>
    <property type="match status" value="1"/>
</dbReference>
<dbReference type="FunFam" id="1.10.510.10:FF:000268">
    <property type="entry name" value="Receptor protein-tyrosine kinase"/>
    <property type="match status" value="1"/>
</dbReference>
<feature type="domain" description="Fibronectin type-III" evidence="32">
    <location>
        <begin position="359"/>
        <end position="450"/>
    </location>
</feature>
<evidence type="ECO:0000259" key="33">
    <source>
        <dbReference type="PROSITE" id="PS51550"/>
    </source>
</evidence>
<evidence type="ECO:0000256" key="14">
    <source>
        <dbReference type="ARBA" id="ARBA00022889"/>
    </source>
</evidence>
<dbReference type="InterPro" id="IPR017441">
    <property type="entry name" value="Protein_kinase_ATP_BS"/>
</dbReference>
<feature type="active site" description="Proton acceptor" evidence="24">
    <location>
        <position position="664"/>
    </location>
</feature>
<evidence type="ECO:0000256" key="12">
    <source>
        <dbReference type="ARBA" id="ARBA00022840"/>
    </source>
</evidence>
<dbReference type="GO" id="GO:0001525">
    <property type="term" value="P:angiogenesis"/>
    <property type="evidence" value="ECO:0007669"/>
    <property type="project" value="UniProtKB-KW"/>
</dbReference>
<evidence type="ECO:0000256" key="28">
    <source>
        <dbReference type="SAM" id="Phobius"/>
    </source>
</evidence>
<evidence type="ECO:0000256" key="23">
    <source>
        <dbReference type="ARBA" id="ARBA00072212"/>
    </source>
</evidence>
<evidence type="ECO:0000256" key="8">
    <source>
        <dbReference type="ARBA" id="ARBA00022729"/>
    </source>
</evidence>
<dbReference type="Pfam" id="PF25599">
    <property type="entry name" value="Ephrin_CRD"/>
    <property type="match status" value="1"/>
</dbReference>
<dbReference type="SMART" id="SM00615">
    <property type="entry name" value="EPH_lbd"/>
    <property type="match status" value="1"/>
</dbReference>
<comment type="function">
    <text evidence="21">Receptor tyrosine kinase which binds promiscuously membrane-bound ephrin-A family ligands residing on adjacent cells, leading to contact-dependent bidirectional signaling into neighboring cells. The signaling pathway downstream of the receptor is referred to as forward signaling while the signaling pathway downstream of the ephrin ligand is referred to as reverse signaling. Binds with a low affinity EFNA3 and EFNA4 and with a high affinity to EFNA1 which most probably constitutes its cognate/functional ligand. Upon activation by EFNA1 induces cell attachment to the extracellular matrix inhibiting cell spreading and motility through regulation of ILK and downstream RHOA and RAC. Also plays a role in angiogenesis and regulates cell proliferation. May play a role in apoptosis.</text>
</comment>
<dbReference type="Gene3D" id="2.10.50.10">
    <property type="entry name" value="Tumor Necrosis Factor Receptor, subunit A, domain 2"/>
    <property type="match status" value="1"/>
</dbReference>
<keyword evidence="26" id="KW-1015">Disulfide bond</keyword>
<dbReference type="InterPro" id="IPR000719">
    <property type="entry name" value="Prot_kinase_dom"/>
</dbReference>
<dbReference type="Gene3D" id="3.30.200.20">
    <property type="entry name" value="Phosphorylase Kinase, domain 1"/>
    <property type="match status" value="1"/>
</dbReference>
<evidence type="ECO:0000256" key="1">
    <source>
        <dbReference type="ARBA" id="ARBA00004251"/>
    </source>
</evidence>